<dbReference type="PANTHER" id="PTHR33406:SF11">
    <property type="entry name" value="MEMBRANE PROTEIN SCO6666-RELATED"/>
    <property type="match status" value="1"/>
</dbReference>
<dbReference type="PANTHER" id="PTHR33406">
    <property type="entry name" value="MEMBRANE PROTEIN MJ1562-RELATED"/>
    <property type="match status" value="1"/>
</dbReference>
<comment type="subcellular location">
    <subcellularLocation>
        <location evidence="1">Cell membrane</location>
        <topology evidence="1">Multi-pass membrane protein</topology>
    </subcellularLocation>
</comment>
<feature type="region of interest" description="Disordered" evidence="7">
    <location>
        <begin position="731"/>
        <end position="765"/>
    </location>
</feature>
<comment type="similarity">
    <text evidence="2">Belongs to the resistance-nodulation-cell division (RND) (TC 2.A.6) family. MmpL subfamily.</text>
</comment>
<dbReference type="OrthoDB" id="7051771at2"/>
<evidence type="ECO:0000256" key="1">
    <source>
        <dbReference type="ARBA" id="ARBA00004651"/>
    </source>
</evidence>
<evidence type="ECO:0000259" key="9">
    <source>
        <dbReference type="PROSITE" id="PS50156"/>
    </source>
</evidence>
<protein>
    <submittedName>
        <fullName evidence="10">RND superfamily putative drug exporter</fullName>
    </submittedName>
</protein>
<evidence type="ECO:0000256" key="3">
    <source>
        <dbReference type="ARBA" id="ARBA00022475"/>
    </source>
</evidence>
<keyword evidence="4 8" id="KW-0812">Transmembrane</keyword>
<evidence type="ECO:0000256" key="4">
    <source>
        <dbReference type="ARBA" id="ARBA00022692"/>
    </source>
</evidence>
<dbReference type="Pfam" id="PF03176">
    <property type="entry name" value="MMPL"/>
    <property type="match status" value="2"/>
</dbReference>
<gene>
    <name evidence="10" type="ORF">FB390_1671</name>
</gene>
<feature type="compositionally biased region" description="Basic and acidic residues" evidence="7">
    <location>
        <begin position="754"/>
        <end position="765"/>
    </location>
</feature>
<dbReference type="RefSeq" id="WP_141808417.1">
    <property type="nucleotide sequence ID" value="NZ_VFPG01000001.1"/>
</dbReference>
<sequence>MLTTLARFAVVRPRVVVGIALLLMVLCGLFGSTAQAHMKSGGFVTEDLESVRASEFIADHFTGGDPNYVLLIRAEDGVDSAAAKAAAQRVTDQLRAYPEVSGIQSYWSTRPDRAQALRGKDGLSGIVVASIEGDDGELSERAAKISETVQTSGEGVTVRAGGLAAVFADMNSQISEDLIVAEAIALPLTGLLLILVFGSVVAAALPIVIGLFAIAAALGILRALTAVTDVSMYALNMTTALGLALAIDYSLFIVSRYREELARGLDSGAAVVRSIQTAGRTVVYSALVVALSLAALAVFPQYFFKSFAYAGMAVVAAAAGAAVIVLPAILVLVGERVNALDLRVPLRRMLGRPKHAERAPEHSLWYRWVVGVMKRAAPVAVITTIALLLLGSPFLYAHFGYPDDRALTQSAPSRQVGDALRSDFSADLGASAYAVLPDFRGGQGEIGAYAAALSKVADVPAVVSSDGVYVNGLRAAAASPEMSGPAGAFLSIGTRLDPYSTAGKEQLAEIRAIPAPGDVLFGGAAALNQDSVSAIADRLPLAAALIAVTTLVLLFLFTGSLLLPVKALLLNVLSLAATFGAMVWIFQDGHLSGLLGFTPTGKLDLAMPILMFSLAFGASMDYEVFLLSRIREEWLAGEKTAAGNTHAVAMGVARTGRIFTAAALLMSIVFLALASSGVAAMKLFGIGCALAVLSDATVIRALLAPALMRVMGTANWWAPKPLAALHRRFGLPEETDSPTPPAMTDVAGAATPRVRTDKDADLVRE</sequence>
<dbReference type="GO" id="GO:0005886">
    <property type="term" value="C:plasma membrane"/>
    <property type="evidence" value="ECO:0007669"/>
    <property type="project" value="UniProtKB-SubCell"/>
</dbReference>
<dbReference type="AlphaFoldDB" id="A0A543F894"/>
<feature type="transmembrane region" description="Helical" evidence="8">
    <location>
        <begin position="15"/>
        <end position="34"/>
    </location>
</feature>
<feature type="transmembrane region" description="Helical" evidence="8">
    <location>
        <begin position="191"/>
        <end position="221"/>
    </location>
</feature>
<dbReference type="PROSITE" id="PS50156">
    <property type="entry name" value="SSD"/>
    <property type="match status" value="1"/>
</dbReference>
<feature type="transmembrane region" description="Helical" evidence="8">
    <location>
        <begin position="606"/>
        <end position="627"/>
    </location>
</feature>
<accession>A0A543F894</accession>
<proteinExistence type="inferred from homology"/>
<dbReference type="Gene3D" id="1.20.1640.10">
    <property type="entry name" value="Multidrug efflux transporter AcrB transmembrane domain"/>
    <property type="match status" value="2"/>
</dbReference>
<dbReference type="InterPro" id="IPR004869">
    <property type="entry name" value="MMPL_dom"/>
</dbReference>
<feature type="transmembrane region" description="Helical" evidence="8">
    <location>
        <begin position="568"/>
        <end position="586"/>
    </location>
</feature>
<feature type="transmembrane region" description="Helical" evidence="8">
    <location>
        <begin position="376"/>
        <end position="396"/>
    </location>
</feature>
<dbReference type="Proteomes" id="UP000316331">
    <property type="component" value="Unassembled WGS sequence"/>
</dbReference>
<evidence type="ECO:0000256" key="7">
    <source>
        <dbReference type="SAM" id="MobiDB-lite"/>
    </source>
</evidence>
<feature type="domain" description="SSD" evidence="9">
    <location>
        <begin position="573"/>
        <end position="709"/>
    </location>
</feature>
<dbReference type="InterPro" id="IPR000731">
    <property type="entry name" value="SSD"/>
</dbReference>
<evidence type="ECO:0000313" key="10">
    <source>
        <dbReference type="EMBL" id="TQM30055.1"/>
    </source>
</evidence>
<organism evidence="10 11">
    <name type="scientific">Nocardia bhagyanarayanae</name>
    <dbReference type="NCBI Taxonomy" id="1215925"/>
    <lineage>
        <taxon>Bacteria</taxon>
        <taxon>Bacillati</taxon>
        <taxon>Actinomycetota</taxon>
        <taxon>Actinomycetes</taxon>
        <taxon>Mycobacteriales</taxon>
        <taxon>Nocardiaceae</taxon>
        <taxon>Nocardia</taxon>
    </lineage>
</organism>
<comment type="caution">
    <text evidence="10">The sequence shown here is derived from an EMBL/GenBank/DDBJ whole genome shotgun (WGS) entry which is preliminary data.</text>
</comment>
<reference evidence="10 11" key="1">
    <citation type="submission" date="2019-06" db="EMBL/GenBank/DDBJ databases">
        <title>Sequencing the genomes of 1000 actinobacteria strains.</title>
        <authorList>
            <person name="Klenk H.-P."/>
        </authorList>
    </citation>
    <scope>NUCLEOTIDE SEQUENCE [LARGE SCALE GENOMIC DNA]</scope>
    <source>
        <strain evidence="10 11">DSM 103495</strain>
    </source>
</reference>
<evidence type="ECO:0000313" key="11">
    <source>
        <dbReference type="Proteomes" id="UP000316331"/>
    </source>
</evidence>
<dbReference type="SUPFAM" id="SSF82866">
    <property type="entry name" value="Multidrug efflux transporter AcrB transmembrane domain"/>
    <property type="match status" value="2"/>
</dbReference>
<feature type="transmembrane region" description="Helical" evidence="8">
    <location>
        <begin position="309"/>
        <end position="333"/>
    </location>
</feature>
<keyword evidence="11" id="KW-1185">Reference proteome</keyword>
<feature type="transmembrane region" description="Helical" evidence="8">
    <location>
        <begin position="658"/>
        <end position="677"/>
    </location>
</feature>
<evidence type="ECO:0000256" key="8">
    <source>
        <dbReference type="SAM" id="Phobius"/>
    </source>
</evidence>
<feature type="transmembrane region" description="Helical" evidence="8">
    <location>
        <begin position="233"/>
        <end position="254"/>
    </location>
</feature>
<keyword evidence="5 8" id="KW-1133">Transmembrane helix</keyword>
<dbReference type="EMBL" id="VFPG01000001">
    <property type="protein sequence ID" value="TQM30055.1"/>
    <property type="molecule type" value="Genomic_DNA"/>
</dbReference>
<evidence type="ECO:0000256" key="5">
    <source>
        <dbReference type="ARBA" id="ARBA00022989"/>
    </source>
</evidence>
<feature type="transmembrane region" description="Helical" evidence="8">
    <location>
        <begin position="541"/>
        <end position="563"/>
    </location>
</feature>
<evidence type="ECO:0000256" key="6">
    <source>
        <dbReference type="ARBA" id="ARBA00023136"/>
    </source>
</evidence>
<dbReference type="InterPro" id="IPR050545">
    <property type="entry name" value="Mycobact_MmpL"/>
</dbReference>
<keyword evidence="6 8" id="KW-0472">Membrane</keyword>
<feature type="transmembrane region" description="Helical" evidence="8">
    <location>
        <begin position="282"/>
        <end position="303"/>
    </location>
</feature>
<keyword evidence="3" id="KW-1003">Cell membrane</keyword>
<name>A0A543F894_9NOCA</name>
<evidence type="ECO:0000256" key="2">
    <source>
        <dbReference type="ARBA" id="ARBA00010157"/>
    </source>
</evidence>